<proteinExistence type="predicted"/>
<evidence type="ECO:0000313" key="4">
    <source>
        <dbReference type="Proteomes" id="UP000838878"/>
    </source>
</evidence>
<feature type="non-terminal residue" evidence="3">
    <location>
        <position position="550"/>
    </location>
</feature>
<dbReference type="Proteomes" id="UP000838878">
    <property type="component" value="Chromosome 3"/>
</dbReference>
<sequence>MLETEEVDIDYFTPASGTSLAKIFSSNHLADETEKSSLKYVAPLPTQIVTKSEDSKPTQCLYASALYAYEWLKDSYISKERVGFAIMKILKTGIHNIILYDSNKTTLSCLTLNPKVEIIIKDNVSISYYDNQRKYWNVYTNPQEYKNIFEILQSLNVCLKASVDVEKDFIENGDMKSVNIQSISAIANSCKEDKESDTDSSVNRKTKDSILKRMATMGQSVLPPSNLATAQTSDSSDTNEPHNLHKTRHKPARATNKRHIEKNLLEFENDSESQINKITTKPQEFAGKSYKNNDQQIVPIHTIDILKSTLNVSEGTDVNILMAEQRVSNSELRVNMNRLTDKVDILLDKVKDIQDNNSNRNSASNSSSHFHNEIVYKLLNEYEKKIKYYEGILKEHDCDSLNQVKLINNKSNEQEVLAQDGSTLKLKSFEDKDIEINDLKRQIKTLSDKLNEQVQINSSNNNLLKEVDFLRDNLTVKDNEIAKLNNQLENLLLINKKNNDITNKIKKIMNDTFQTISANFDNEENYTGAGIKSIVASIIKKTTMECLKDI</sequence>
<feature type="region of interest" description="Disordered" evidence="2">
    <location>
        <begin position="221"/>
        <end position="253"/>
    </location>
</feature>
<dbReference type="AlphaFoldDB" id="A0A8J9V9M6"/>
<keyword evidence="4" id="KW-1185">Reference proteome</keyword>
<evidence type="ECO:0000256" key="1">
    <source>
        <dbReference type="SAM" id="Coils"/>
    </source>
</evidence>
<protein>
    <submittedName>
        <fullName evidence="3">Uncharacterized protein</fullName>
    </submittedName>
</protein>
<dbReference type="PANTHER" id="PTHR44927:SF1">
    <property type="entry name" value="FK506-BINDING PROTEIN 15"/>
    <property type="match status" value="1"/>
</dbReference>
<dbReference type="OrthoDB" id="5842926at2759"/>
<feature type="compositionally biased region" description="Polar residues" evidence="2">
    <location>
        <begin position="221"/>
        <end position="238"/>
    </location>
</feature>
<accession>A0A8J9V9M6</accession>
<gene>
    <name evidence="3" type="ORF">BINO364_LOCUS8446</name>
</gene>
<keyword evidence="1" id="KW-0175">Coiled coil</keyword>
<organism evidence="3 4">
    <name type="scientific">Brenthis ino</name>
    <name type="common">lesser marbled fritillary</name>
    <dbReference type="NCBI Taxonomy" id="405034"/>
    <lineage>
        <taxon>Eukaryota</taxon>
        <taxon>Metazoa</taxon>
        <taxon>Ecdysozoa</taxon>
        <taxon>Arthropoda</taxon>
        <taxon>Hexapoda</taxon>
        <taxon>Insecta</taxon>
        <taxon>Pterygota</taxon>
        <taxon>Neoptera</taxon>
        <taxon>Endopterygota</taxon>
        <taxon>Lepidoptera</taxon>
        <taxon>Glossata</taxon>
        <taxon>Ditrysia</taxon>
        <taxon>Papilionoidea</taxon>
        <taxon>Nymphalidae</taxon>
        <taxon>Heliconiinae</taxon>
        <taxon>Argynnini</taxon>
        <taxon>Brenthis</taxon>
    </lineage>
</organism>
<reference evidence="3" key="1">
    <citation type="submission" date="2021-12" db="EMBL/GenBank/DDBJ databases">
        <authorList>
            <person name="Martin H S."/>
        </authorList>
    </citation>
    <scope>NUCLEOTIDE SEQUENCE</scope>
</reference>
<feature type="coiled-coil region" evidence="1">
    <location>
        <begin position="429"/>
        <end position="494"/>
    </location>
</feature>
<dbReference type="EMBL" id="OV170223">
    <property type="protein sequence ID" value="CAH0722495.1"/>
    <property type="molecule type" value="Genomic_DNA"/>
</dbReference>
<feature type="coiled-coil region" evidence="1">
    <location>
        <begin position="329"/>
        <end position="356"/>
    </location>
</feature>
<dbReference type="PANTHER" id="PTHR44927">
    <property type="entry name" value="FK506-BINDING PROTEIN 15"/>
    <property type="match status" value="1"/>
</dbReference>
<evidence type="ECO:0000313" key="3">
    <source>
        <dbReference type="EMBL" id="CAH0722495.1"/>
    </source>
</evidence>
<feature type="compositionally biased region" description="Basic residues" evidence="2">
    <location>
        <begin position="244"/>
        <end position="253"/>
    </location>
</feature>
<evidence type="ECO:0000256" key="2">
    <source>
        <dbReference type="SAM" id="MobiDB-lite"/>
    </source>
</evidence>
<name>A0A8J9V9M6_9NEOP</name>